<dbReference type="InterPro" id="IPR002168">
    <property type="entry name" value="Lipase_GDXG_HIS_AS"/>
</dbReference>
<comment type="similarity">
    <text evidence="1">Belongs to the 'GDXG' lipolytic enzyme family.</text>
</comment>
<dbReference type="InterPro" id="IPR013094">
    <property type="entry name" value="AB_hydrolase_3"/>
</dbReference>
<dbReference type="KEGG" id="eke:EK0264_07720"/>
<evidence type="ECO:0000256" key="1">
    <source>
        <dbReference type="ARBA" id="ARBA00010515"/>
    </source>
</evidence>
<dbReference type="RefSeq" id="WP_159544395.1">
    <property type="nucleotide sequence ID" value="NZ_CP047156.1"/>
</dbReference>
<evidence type="ECO:0000313" key="6">
    <source>
        <dbReference type="Proteomes" id="UP000463857"/>
    </source>
</evidence>
<dbReference type="PROSITE" id="PS01173">
    <property type="entry name" value="LIPASE_GDXG_HIS"/>
    <property type="match status" value="1"/>
</dbReference>
<dbReference type="EMBL" id="CP047156">
    <property type="protein sequence ID" value="QHC00174.1"/>
    <property type="molecule type" value="Genomic_DNA"/>
</dbReference>
<sequence length="310" mass="33598">MPVEARLQELLDQLNALDLPPLFGGDPQTAREQYRQAALANPEPDKIPPVTSVQESEVAGPAGPIRIRVYDDHPGADLPIVVFFHGGGWVVGDLDTHDKHARRLVRDVGARVISVDYRRAPEHPFPAAYDDCWAVTEYVLAHPGEFHATSISVAGDSAGGNLAAAVAITARDHGYDLAAQLLIYPATDMLTAYPSREENARGYRLEAQDMDDATASYAQGADLRDPRISPIFAKRHDHLAPAIIGVAGYDPLRDDGAAYAAKLQQAGTKVTLHNYPTLIHGFYGFYPISADSDSAVTELNADLRAVLETR</sequence>
<accession>A0A7L4YMV8</accession>
<organism evidence="5 6">
    <name type="scientific">Epidermidibacterium keratini</name>
    <dbReference type="NCBI Taxonomy" id="1891644"/>
    <lineage>
        <taxon>Bacteria</taxon>
        <taxon>Bacillati</taxon>
        <taxon>Actinomycetota</taxon>
        <taxon>Actinomycetes</taxon>
        <taxon>Sporichthyales</taxon>
        <taxon>Sporichthyaceae</taxon>
        <taxon>Epidermidibacterium</taxon>
    </lineage>
</organism>
<dbReference type="InParanoid" id="A0A7L4YMV8"/>
<name>A0A7L4YMV8_9ACTN</name>
<feature type="active site" evidence="3">
    <location>
        <position position="157"/>
    </location>
</feature>
<dbReference type="Pfam" id="PF07859">
    <property type="entry name" value="Abhydrolase_3"/>
    <property type="match status" value="1"/>
</dbReference>
<dbReference type="OrthoDB" id="3181909at2"/>
<dbReference type="Proteomes" id="UP000463857">
    <property type="component" value="Chromosome"/>
</dbReference>
<dbReference type="AlphaFoldDB" id="A0A7L4YMV8"/>
<protein>
    <submittedName>
        <fullName evidence="5">Alpha/beta hydrolase fold domain-containing protein</fullName>
    </submittedName>
</protein>
<evidence type="ECO:0000259" key="4">
    <source>
        <dbReference type="Pfam" id="PF07859"/>
    </source>
</evidence>
<dbReference type="InterPro" id="IPR029058">
    <property type="entry name" value="AB_hydrolase_fold"/>
</dbReference>
<gene>
    <name evidence="5" type="ORF">EK0264_07720</name>
</gene>
<reference evidence="5 6" key="1">
    <citation type="journal article" date="2018" name="Int. J. Syst. Evol. Microbiol.">
        <title>Epidermidibacterium keratini gen. nov., sp. nov., a member of the family Sporichthyaceae, isolated from keratin epidermis.</title>
        <authorList>
            <person name="Lee D.G."/>
            <person name="Trujillo M.E."/>
            <person name="Kang S."/>
            <person name="Nam J.J."/>
            <person name="Kim Y.J."/>
        </authorList>
    </citation>
    <scope>NUCLEOTIDE SEQUENCE [LARGE SCALE GENOMIC DNA]</scope>
    <source>
        <strain evidence="5 6">EPI-7</strain>
    </source>
</reference>
<evidence type="ECO:0000313" key="5">
    <source>
        <dbReference type="EMBL" id="QHC00174.1"/>
    </source>
</evidence>
<dbReference type="FunCoup" id="A0A7L4YMV8">
    <property type="interactions" value="29"/>
</dbReference>
<dbReference type="SUPFAM" id="SSF53474">
    <property type="entry name" value="alpha/beta-Hydrolases"/>
    <property type="match status" value="1"/>
</dbReference>
<keyword evidence="2 5" id="KW-0378">Hydrolase</keyword>
<dbReference type="FunFam" id="3.40.50.1820:FF:000089">
    <property type="entry name" value="Alpha/beta hydrolase"/>
    <property type="match status" value="1"/>
</dbReference>
<dbReference type="PROSITE" id="PS01174">
    <property type="entry name" value="LIPASE_GDXG_SER"/>
    <property type="match status" value="1"/>
</dbReference>
<dbReference type="PANTHER" id="PTHR48081:SF8">
    <property type="entry name" value="ALPHA_BETA HYDROLASE FOLD-3 DOMAIN-CONTAINING PROTEIN-RELATED"/>
    <property type="match status" value="1"/>
</dbReference>
<dbReference type="InterPro" id="IPR033140">
    <property type="entry name" value="Lipase_GDXG_put_SER_AS"/>
</dbReference>
<evidence type="ECO:0000256" key="2">
    <source>
        <dbReference type="ARBA" id="ARBA00022801"/>
    </source>
</evidence>
<proteinExistence type="inferred from homology"/>
<keyword evidence="6" id="KW-1185">Reference proteome</keyword>
<dbReference type="PANTHER" id="PTHR48081">
    <property type="entry name" value="AB HYDROLASE SUPERFAMILY PROTEIN C4A8.06C"/>
    <property type="match status" value="1"/>
</dbReference>
<dbReference type="Gene3D" id="3.40.50.1820">
    <property type="entry name" value="alpha/beta hydrolase"/>
    <property type="match status" value="1"/>
</dbReference>
<dbReference type="InterPro" id="IPR050300">
    <property type="entry name" value="GDXG_lipolytic_enzyme"/>
</dbReference>
<evidence type="ECO:0000256" key="3">
    <source>
        <dbReference type="PROSITE-ProRule" id="PRU10038"/>
    </source>
</evidence>
<dbReference type="GO" id="GO:0016787">
    <property type="term" value="F:hydrolase activity"/>
    <property type="evidence" value="ECO:0007669"/>
    <property type="project" value="UniProtKB-KW"/>
</dbReference>
<feature type="domain" description="Alpha/beta hydrolase fold-3" evidence="4">
    <location>
        <begin position="81"/>
        <end position="283"/>
    </location>
</feature>